<dbReference type="Proteomes" id="UP000201594">
    <property type="component" value="Segment"/>
</dbReference>
<dbReference type="OrthoDB" id="17258at10239"/>
<gene>
    <name evidence="1" type="ORF">EARLPHILLIPIV_195</name>
</gene>
<name>A0A1B2ICV1_9CAUD</name>
<proteinExistence type="predicted"/>
<evidence type="ECO:0000313" key="1">
    <source>
        <dbReference type="EMBL" id="ANZ49044.1"/>
    </source>
</evidence>
<dbReference type="EMBL" id="KX397367">
    <property type="protein sequence ID" value="ANZ49044.1"/>
    <property type="molecule type" value="Genomic_DNA"/>
</dbReference>
<dbReference type="RefSeq" id="YP_009278507.1">
    <property type="nucleotide sequence ID" value="NC_031007.1"/>
</dbReference>
<organism evidence="1 2">
    <name type="scientific">Erwinia phage vB_EamM_EarlPhillipIV</name>
    <dbReference type="NCBI Taxonomy" id="1883372"/>
    <lineage>
        <taxon>Viruses</taxon>
        <taxon>Duplodnaviria</taxon>
        <taxon>Heunggongvirae</taxon>
        <taxon>Uroviricota</taxon>
        <taxon>Caudoviricetes</taxon>
        <taxon>Chimalliviridae</taxon>
        <taxon>Derbicusvirus</taxon>
        <taxon>Derbicusvirus derbicus</taxon>
    </lineage>
</organism>
<reference evidence="1 2" key="1">
    <citation type="submission" date="2016-06" db="EMBL/GenBank/DDBJ databases">
        <authorList>
            <person name="Kjaerup R.B."/>
            <person name="Dalgaard T.S."/>
            <person name="Juul-Madsen H.R."/>
        </authorList>
    </citation>
    <scope>NUCLEOTIDE SEQUENCE [LARGE SCALE GENOMIC DNA]</scope>
</reference>
<accession>A0A1B2ICV1</accession>
<dbReference type="KEGG" id="vg:29061798"/>
<dbReference type="GeneID" id="29061798"/>
<sequence>MKKVISGVITSLKTSIRNEWDTWWESEFSVATPEHYRPYVEGVGQFGQLGIEQVKSLPYWTMANDAVQEFQIRLFEALFKEYNLSDTYDHSHFMHVLLDVFGETWDNDLQVLLDKVDTHDWEHREGCDTFVKNMITTFMDQLVEIMTSEWSEAFYFGFFEEMDGIKENLPALGITPLVDLRDFAADPQCRICIIESDDVSYESIKTWDGSQEVIEWLRQGLENAHLQRVIWLVNGQVELDMAHRTLNTGDVVKKCLLKLGANPSAVNH</sequence>
<protein>
    <submittedName>
        <fullName evidence="1">Uncharacterized protein</fullName>
    </submittedName>
</protein>
<evidence type="ECO:0000313" key="2">
    <source>
        <dbReference type="Proteomes" id="UP000201594"/>
    </source>
</evidence>